<dbReference type="Gene3D" id="3.60.10.10">
    <property type="entry name" value="Endonuclease/exonuclease/phosphatase"/>
    <property type="match status" value="1"/>
</dbReference>
<dbReference type="AlphaFoldDB" id="A0A7Y0DY36"/>
<sequence length="348" mass="39835">MTFRYDFSAVGPDFPTSRVAKSILRFKEYAAVKGLPRKTLEHSLLMASWNIKHLGGVGRTQEALWYIAEILSSFDIIAVQEVKRKLDDLEAVLSLMGPWWRYVVTDVTEGTDGNDERLAYVYDSRKVEFSGLAGELVVPPIENADGTETPAIQFDRSPFLAGFSAGWFKFQLATVHLAWATAEFEDPDRVREADTLAAFMKRRAETDIGTWARNVFLIGDFNFFNPTSQAFRAMIDHGFTIPVGRQELEQSNAGAKARFYDQIAYYLKDADIAPSRMGVLNLFEAFYTDAQFEADFEPWITKADGSIPSDKRKYYRTYYRRDQLSDHFPLWIELPIDFGNAYLKRHIE</sequence>
<keyword evidence="1" id="KW-0540">Nuclease</keyword>
<keyword evidence="1" id="KW-0255">Endonuclease</keyword>
<dbReference type="InterPro" id="IPR036691">
    <property type="entry name" value="Endo/exonu/phosph_ase_sf"/>
</dbReference>
<dbReference type="RefSeq" id="WP_169623988.1">
    <property type="nucleotide sequence ID" value="NZ_JABBNT010000001.1"/>
</dbReference>
<gene>
    <name evidence="1" type="ORF">HH303_04550</name>
</gene>
<dbReference type="Proteomes" id="UP000539372">
    <property type="component" value="Unassembled WGS sequence"/>
</dbReference>
<organism evidence="1 2">
    <name type="scientific">Pacificispira spongiicola</name>
    <dbReference type="NCBI Taxonomy" id="2729598"/>
    <lineage>
        <taxon>Bacteria</taxon>
        <taxon>Pseudomonadati</taxon>
        <taxon>Pseudomonadota</taxon>
        <taxon>Alphaproteobacteria</taxon>
        <taxon>Rhodospirillales</taxon>
        <taxon>Rhodospirillaceae</taxon>
        <taxon>Pacificispira</taxon>
    </lineage>
</organism>
<dbReference type="GO" id="GO:0004519">
    <property type="term" value="F:endonuclease activity"/>
    <property type="evidence" value="ECO:0007669"/>
    <property type="project" value="UniProtKB-KW"/>
</dbReference>
<reference evidence="1 2" key="1">
    <citation type="submission" date="2020-04" db="EMBL/GenBank/DDBJ databases">
        <title>Rhodospirillaceae bacterium KN72 isolated from deep sea.</title>
        <authorList>
            <person name="Zhang D.-C."/>
        </authorList>
    </citation>
    <scope>NUCLEOTIDE SEQUENCE [LARGE SCALE GENOMIC DNA]</scope>
    <source>
        <strain evidence="1 2">KN72</strain>
    </source>
</reference>
<keyword evidence="1" id="KW-0269">Exonuclease</keyword>
<keyword evidence="1" id="KW-0378">Hydrolase</keyword>
<dbReference type="EMBL" id="JABBNT010000001">
    <property type="protein sequence ID" value="NMM43735.1"/>
    <property type="molecule type" value="Genomic_DNA"/>
</dbReference>
<dbReference type="SUPFAM" id="SSF56219">
    <property type="entry name" value="DNase I-like"/>
    <property type="match status" value="1"/>
</dbReference>
<dbReference type="CDD" id="cd10283">
    <property type="entry name" value="MnuA_DNase1-like"/>
    <property type="match status" value="1"/>
</dbReference>
<evidence type="ECO:0000313" key="1">
    <source>
        <dbReference type="EMBL" id="NMM43735.1"/>
    </source>
</evidence>
<comment type="caution">
    <text evidence="1">The sequence shown here is derived from an EMBL/GenBank/DDBJ whole genome shotgun (WGS) entry which is preliminary data.</text>
</comment>
<accession>A0A7Y0DY36</accession>
<name>A0A7Y0DY36_9PROT</name>
<proteinExistence type="predicted"/>
<dbReference type="GO" id="GO:0004527">
    <property type="term" value="F:exonuclease activity"/>
    <property type="evidence" value="ECO:0007669"/>
    <property type="project" value="UniProtKB-KW"/>
</dbReference>
<protein>
    <submittedName>
        <fullName evidence="1">Endonuclease/exonuclease/phosphatase family protein</fullName>
    </submittedName>
</protein>
<keyword evidence="2" id="KW-1185">Reference proteome</keyword>
<evidence type="ECO:0000313" key="2">
    <source>
        <dbReference type="Proteomes" id="UP000539372"/>
    </source>
</evidence>